<protein>
    <submittedName>
        <fullName evidence="3">DUF1775 domain-containing protein</fullName>
    </submittedName>
</protein>
<gene>
    <name evidence="3" type="ORF">G6N74_16555</name>
</gene>
<feature type="signal peptide" evidence="1">
    <location>
        <begin position="1"/>
        <end position="20"/>
    </location>
</feature>
<dbReference type="InterPro" id="IPR012533">
    <property type="entry name" value="YcnI-copper_dom"/>
</dbReference>
<name>A0A7C9R8C7_9HYPH</name>
<dbReference type="Gene3D" id="2.60.40.2230">
    <property type="entry name" value="Uncharacterised protein YcnI-like PF07987, DUF1775"/>
    <property type="match status" value="1"/>
</dbReference>
<dbReference type="EMBL" id="JAAKZG010000006">
    <property type="protein sequence ID" value="NGN42682.1"/>
    <property type="molecule type" value="Genomic_DNA"/>
</dbReference>
<feature type="domain" description="YncI copper-binding" evidence="2">
    <location>
        <begin position="21"/>
        <end position="167"/>
    </location>
</feature>
<evidence type="ECO:0000259" key="2">
    <source>
        <dbReference type="Pfam" id="PF07987"/>
    </source>
</evidence>
<feature type="chain" id="PRO_5028969413" evidence="1">
    <location>
        <begin position="21"/>
        <end position="175"/>
    </location>
</feature>
<dbReference type="AlphaFoldDB" id="A0A7C9R8C7"/>
<dbReference type="Proteomes" id="UP000481252">
    <property type="component" value="Unassembled WGS sequence"/>
</dbReference>
<accession>A0A7C9R8C7</accession>
<comment type="caution">
    <text evidence="3">The sequence shown here is derived from an EMBL/GenBank/DDBJ whole genome shotgun (WGS) entry which is preliminary data.</text>
</comment>
<evidence type="ECO:0000313" key="3">
    <source>
        <dbReference type="EMBL" id="NGN42682.1"/>
    </source>
</evidence>
<dbReference type="Pfam" id="PF07987">
    <property type="entry name" value="DUF1775"/>
    <property type="match status" value="1"/>
</dbReference>
<reference evidence="3 4" key="1">
    <citation type="submission" date="2020-02" db="EMBL/GenBank/DDBJ databases">
        <title>Genome sequence of the type strain CGMCC 1.15528 of Mesorhizobium zhangyense.</title>
        <authorList>
            <person name="Gao J."/>
            <person name="Sun J."/>
        </authorList>
    </citation>
    <scope>NUCLEOTIDE SEQUENCE [LARGE SCALE GENOMIC DNA]</scope>
    <source>
        <strain evidence="3 4">CGMCC 1.15528</strain>
    </source>
</reference>
<keyword evidence="4" id="KW-1185">Reference proteome</keyword>
<dbReference type="RefSeq" id="WP_165119048.1">
    <property type="nucleotide sequence ID" value="NZ_JAAKZG010000006.1"/>
</dbReference>
<evidence type="ECO:0000256" key="1">
    <source>
        <dbReference type="SAM" id="SignalP"/>
    </source>
</evidence>
<keyword evidence="1" id="KW-0732">Signal</keyword>
<proteinExistence type="predicted"/>
<evidence type="ECO:0000313" key="4">
    <source>
        <dbReference type="Proteomes" id="UP000481252"/>
    </source>
</evidence>
<dbReference type="InterPro" id="IPR038507">
    <property type="entry name" value="YcnI-like_sf"/>
</dbReference>
<sequence>MNKILSLAAALVLAAGPASAHVTFETATAAVGTTYKAVLRIPHGCGGKATDSVRVRIPEGVVSVKPMPKPGWTIDKVVAPYAAEYELHGRKVAEGVTEISWSGGSLADDEYDEFVFRGTLDASMEGGKTIYFPVIQSCGQDVARWIEVPAEGQDAHELEFPAPALELTHGEHAGH</sequence>
<dbReference type="CDD" id="cd08545">
    <property type="entry name" value="YcnI_like"/>
    <property type="match status" value="1"/>
</dbReference>
<organism evidence="3 4">
    <name type="scientific">Mesorhizobium zhangyense</name>
    <dbReference type="NCBI Taxonomy" id="1776730"/>
    <lineage>
        <taxon>Bacteria</taxon>
        <taxon>Pseudomonadati</taxon>
        <taxon>Pseudomonadota</taxon>
        <taxon>Alphaproteobacteria</taxon>
        <taxon>Hyphomicrobiales</taxon>
        <taxon>Phyllobacteriaceae</taxon>
        <taxon>Mesorhizobium</taxon>
    </lineage>
</organism>